<keyword evidence="2" id="KW-1185">Reference proteome</keyword>
<dbReference type="KEGG" id="vg:26630095"/>
<dbReference type="OrthoDB" id="20046at10239"/>
<name>A0A0F6WDL5_9CAUD</name>
<dbReference type="RefSeq" id="YP_009203105.1">
    <property type="nucleotide sequence ID" value="NC_028849.1"/>
</dbReference>
<gene>
    <name evidence="1" type="primary">46</name>
    <name evidence="1" type="ORF">SEA_LUCHADOR_46</name>
</gene>
<accession>A0A0F6WDL5</accession>
<sequence>MFMNLQWGGEGDMVETDKFEPVTFTLSLDWDKEHVEVVTTTTPEIQYDPLYMRQTVHKLLDRLVDELLEKGVM</sequence>
<evidence type="ECO:0000313" key="2">
    <source>
        <dbReference type="Proteomes" id="UP000207763"/>
    </source>
</evidence>
<dbReference type="Proteomes" id="UP000207763">
    <property type="component" value="Segment"/>
</dbReference>
<evidence type="ECO:0000313" key="1">
    <source>
        <dbReference type="EMBL" id="AKF14210.1"/>
    </source>
</evidence>
<dbReference type="EMBL" id="KR080193">
    <property type="protein sequence ID" value="AKF14210.1"/>
    <property type="molecule type" value="Genomic_DNA"/>
</dbReference>
<proteinExistence type="predicted"/>
<dbReference type="GeneID" id="26630095"/>
<reference evidence="1 2" key="1">
    <citation type="journal article" date="2015" name="Genome Announc.">
        <title>Genome Sequences of Mycobacteriophages Luchador and Nerujay.</title>
        <authorList>
            <person name="Pope W.H."/>
            <person name="Ahmed T."/>
            <person name="Drobitch M.K."/>
            <person name="Early D.R."/>
            <person name="Eljamri S."/>
            <person name="Kasturiarachi N.S."/>
            <person name="Klonicki E.F."/>
            <person name="Manjooran D.T."/>
            <person name="Ni Chochlain A.N."/>
            <person name="Puglionesi A.O."/>
            <person name="Rajakumar V."/>
            <person name="Shindle K.A."/>
            <person name="Tran M.T."/>
            <person name="Brown B.R."/>
            <person name="Churilla B.M."/>
            <person name="Cohen K.L."/>
            <person name="Wilkes K.E."/>
            <person name="Grubb S.R."/>
            <person name="Warner M.H."/>
            <person name="Bowman C.A."/>
            <person name="Russell D.A."/>
            <person name="Hatfull G.F."/>
        </authorList>
    </citation>
    <scope>NUCLEOTIDE SEQUENCE [LARGE SCALE GENOMIC DNA]</scope>
</reference>
<organism evidence="1 2">
    <name type="scientific">Mycobacterium phage Luchador</name>
    <dbReference type="NCBI Taxonomy" id="1647300"/>
    <lineage>
        <taxon>Viruses</taxon>
        <taxon>Duplodnaviria</taxon>
        <taxon>Heunggongvirae</taxon>
        <taxon>Uroviricota</taxon>
        <taxon>Caudoviricetes</taxon>
        <taxon>Luchadorvirus</taxon>
        <taxon>Luchadorvirus luchador</taxon>
        <taxon>Lucadorvirus luchador</taxon>
    </lineage>
</organism>
<protein>
    <submittedName>
        <fullName evidence="1">Uncharacterized protein</fullName>
    </submittedName>
</protein>